<name>A0A1G5YBJ6_9BACT</name>
<evidence type="ECO:0000313" key="3">
    <source>
        <dbReference type="Proteomes" id="UP000198756"/>
    </source>
</evidence>
<proteinExistence type="predicted"/>
<dbReference type="Proteomes" id="UP000198756">
    <property type="component" value="Unassembled WGS sequence"/>
</dbReference>
<keyword evidence="1" id="KW-0812">Transmembrane</keyword>
<reference evidence="3" key="1">
    <citation type="submission" date="2016-10" db="EMBL/GenBank/DDBJ databases">
        <authorList>
            <person name="Varghese N."/>
            <person name="Submissions S."/>
        </authorList>
    </citation>
    <scope>NUCLEOTIDE SEQUENCE [LARGE SCALE GENOMIC DNA]</scope>
    <source>
        <strain evidence="3">DSM 22703</strain>
    </source>
</reference>
<dbReference type="STRING" id="279824.SAMN03080617_02413"/>
<keyword evidence="3" id="KW-1185">Reference proteome</keyword>
<feature type="transmembrane region" description="Helical" evidence="1">
    <location>
        <begin position="12"/>
        <end position="37"/>
    </location>
</feature>
<dbReference type="Pfam" id="PF08843">
    <property type="entry name" value="AbiEii"/>
    <property type="match status" value="2"/>
</dbReference>
<evidence type="ECO:0000256" key="1">
    <source>
        <dbReference type="SAM" id="Phobius"/>
    </source>
</evidence>
<gene>
    <name evidence="2" type="ORF">SAMN03080617_02413</name>
</gene>
<dbReference type="InterPro" id="IPR014942">
    <property type="entry name" value="AbiEii"/>
</dbReference>
<dbReference type="EMBL" id="FMXE01000015">
    <property type="protein sequence ID" value="SDA80018.1"/>
    <property type="molecule type" value="Genomic_DNA"/>
</dbReference>
<keyword evidence="2" id="KW-0808">Transferase</keyword>
<keyword evidence="1" id="KW-0472">Membrane</keyword>
<dbReference type="GO" id="GO:0016740">
    <property type="term" value="F:transferase activity"/>
    <property type="evidence" value="ECO:0007669"/>
    <property type="project" value="UniProtKB-KW"/>
</dbReference>
<keyword evidence="1" id="KW-1133">Transmembrane helix</keyword>
<sequence length="208" mass="23986">MLQTQTVESRTLSLLIELFTLPFLEYFGLVGGTALSLKYGHRLSIDLDLFSFEKFENESLISELNRHFGSRLEIRTSPPLFGIFCFIDGVKVDIVRHPHPLIGPIETIDGIRFFSDQDIMAMKIQAILGRGKKKDFWDIAELLKHYTVSDFVRNHKAKYSTQNLLISIPQVMVYFQDADEDENPVSLKGQTWEKVQKVIQNKIAEHLR</sequence>
<dbReference type="AlphaFoldDB" id="A0A1G5YBJ6"/>
<protein>
    <submittedName>
        <fullName evidence="2">Nucleotidyl transferase AbiEii toxin, Type IV TA system</fullName>
    </submittedName>
</protein>
<evidence type="ECO:0000313" key="2">
    <source>
        <dbReference type="EMBL" id="SDA80018.1"/>
    </source>
</evidence>
<dbReference type="OrthoDB" id="9796281at2"/>
<organism evidence="2 3">
    <name type="scientific">Algoriphagus alkaliphilus</name>
    <dbReference type="NCBI Taxonomy" id="279824"/>
    <lineage>
        <taxon>Bacteria</taxon>
        <taxon>Pseudomonadati</taxon>
        <taxon>Bacteroidota</taxon>
        <taxon>Cytophagia</taxon>
        <taxon>Cytophagales</taxon>
        <taxon>Cyclobacteriaceae</taxon>
        <taxon>Algoriphagus</taxon>
    </lineage>
</organism>
<accession>A0A1G5YBJ6</accession>